<keyword evidence="3" id="KW-1185">Reference proteome</keyword>
<sequence>MSCCRLSSPIGCIVLGPQWQTDIIKWKPRISMVTPGPARAPSCRQRHKDRRLVGGRPRSK</sequence>
<feature type="region of interest" description="Disordered" evidence="1">
    <location>
        <begin position="35"/>
        <end position="60"/>
    </location>
</feature>
<organism evidence="2 3">
    <name type="scientific">Liparis tanakae</name>
    <name type="common">Tanaka's snailfish</name>
    <dbReference type="NCBI Taxonomy" id="230148"/>
    <lineage>
        <taxon>Eukaryota</taxon>
        <taxon>Metazoa</taxon>
        <taxon>Chordata</taxon>
        <taxon>Craniata</taxon>
        <taxon>Vertebrata</taxon>
        <taxon>Euteleostomi</taxon>
        <taxon>Actinopterygii</taxon>
        <taxon>Neopterygii</taxon>
        <taxon>Teleostei</taxon>
        <taxon>Neoteleostei</taxon>
        <taxon>Acanthomorphata</taxon>
        <taxon>Eupercaria</taxon>
        <taxon>Perciformes</taxon>
        <taxon>Cottioidei</taxon>
        <taxon>Cottales</taxon>
        <taxon>Liparidae</taxon>
        <taxon>Liparis</taxon>
    </lineage>
</organism>
<accession>A0A4Z2GNH1</accession>
<dbReference type="Proteomes" id="UP000314294">
    <property type="component" value="Unassembled WGS sequence"/>
</dbReference>
<evidence type="ECO:0000313" key="2">
    <source>
        <dbReference type="EMBL" id="TNN54304.1"/>
    </source>
</evidence>
<evidence type="ECO:0000313" key="3">
    <source>
        <dbReference type="Proteomes" id="UP000314294"/>
    </source>
</evidence>
<protein>
    <submittedName>
        <fullName evidence="2">Uncharacterized protein</fullName>
    </submittedName>
</protein>
<proteinExistence type="predicted"/>
<dbReference type="EMBL" id="SRLO01000488">
    <property type="protein sequence ID" value="TNN54304.1"/>
    <property type="molecule type" value="Genomic_DNA"/>
</dbReference>
<gene>
    <name evidence="2" type="ORF">EYF80_035454</name>
</gene>
<comment type="caution">
    <text evidence="2">The sequence shown here is derived from an EMBL/GenBank/DDBJ whole genome shotgun (WGS) entry which is preliminary data.</text>
</comment>
<dbReference type="AlphaFoldDB" id="A0A4Z2GNH1"/>
<evidence type="ECO:0000256" key="1">
    <source>
        <dbReference type="SAM" id="MobiDB-lite"/>
    </source>
</evidence>
<name>A0A4Z2GNH1_9TELE</name>
<reference evidence="2 3" key="1">
    <citation type="submission" date="2019-03" db="EMBL/GenBank/DDBJ databases">
        <title>First draft genome of Liparis tanakae, snailfish: a comprehensive survey of snailfish specific genes.</title>
        <authorList>
            <person name="Kim W."/>
            <person name="Song I."/>
            <person name="Jeong J.-H."/>
            <person name="Kim D."/>
            <person name="Kim S."/>
            <person name="Ryu S."/>
            <person name="Song J.Y."/>
            <person name="Lee S.K."/>
        </authorList>
    </citation>
    <scope>NUCLEOTIDE SEQUENCE [LARGE SCALE GENOMIC DNA]</scope>
    <source>
        <tissue evidence="2">Muscle</tissue>
    </source>
</reference>